<name>A0A2X3C0U9_CLOPF</name>
<proteinExistence type="predicted"/>
<dbReference type="Proteomes" id="UP000250234">
    <property type="component" value="Unassembled WGS sequence"/>
</dbReference>
<dbReference type="AlphaFoldDB" id="A0A2X3C0U9"/>
<gene>
    <name evidence="1" type="ORF">NCTC8081_00806</name>
</gene>
<evidence type="ECO:0000313" key="2">
    <source>
        <dbReference type="Proteomes" id="UP000250234"/>
    </source>
</evidence>
<protein>
    <submittedName>
        <fullName evidence="1">Uncharacterized protein</fullName>
    </submittedName>
</protein>
<organism evidence="1 2">
    <name type="scientific">Clostridium perfringens</name>
    <dbReference type="NCBI Taxonomy" id="1502"/>
    <lineage>
        <taxon>Bacteria</taxon>
        <taxon>Bacillati</taxon>
        <taxon>Bacillota</taxon>
        <taxon>Clostridia</taxon>
        <taxon>Eubacteriales</taxon>
        <taxon>Clostridiaceae</taxon>
        <taxon>Clostridium</taxon>
    </lineage>
</organism>
<sequence>MNEKIKNVLDSINFKNSYLERDSEDEECVVYNYFSNGIVFADNKERIREYTILLNVYSNKRIDFRNETVRKAMLEAGFKGGQVQVPFRLQNGFYNTAIKFKGFA</sequence>
<accession>A0A2X3C0U9</accession>
<reference evidence="1 2" key="1">
    <citation type="submission" date="2018-06" db="EMBL/GenBank/DDBJ databases">
        <authorList>
            <consortium name="Pathogen Informatics"/>
            <person name="Doyle S."/>
        </authorList>
    </citation>
    <scope>NUCLEOTIDE SEQUENCE [LARGE SCALE GENOMIC DNA]</scope>
    <source>
        <strain evidence="1 2">NCTC8081</strain>
    </source>
</reference>
<dbReference type="RefSeq" id="WP_110003108.1">
    <property type="nucleotide sequence ID" value="NZ_CABPRN010000001.1"/>
</dbReference>
<evidence type="ECO:0000313" key="1">
    <source>
        <dbReference type="EMBL" id="SQC06693.1"/>
    </source>
</evidence>
<dbReference type="EMBL" id="UAWO01000002">
    <property type="protein sequence ID" value="SQC06693.1"/>
    <property type="molecule type" value="Genomic_DNA"/>
</dbReference>